<accession>A0A9X6B2E8</accession>
<reference evidence="1 2" key="1">
    <citation type="submission" date="2017-01" db="EMBL/GenBank/DDBJ databases">
        <title>Bacillus cereus isolates.</title>
        <authorList>
            <person name="Beno S.M."/>
        </authorList>
    </citation>
    <scope>NUCLEOTIDE SEQUENCE [LARGE SCALE GENOMIC DNA]</scope>
    <source>
        <strain evidence="1 2">FSL K6-1030</strain>
    </source>
</reference>
<protein>
    <submittedName>
        <fullName evidence="1">Uncharacterized protein</fullName>
    </submittedName>
</protein>
<dbReference type="AlphaFoldDB" id="A0A9X6B2E8"/>
<organism evidence="1 2">
    <name type="scientific">Bacillus cereus</name>
    <dbReference type="NCBI Taxonomy" id="1396"/>
    <lineage>
        <taxon>Bacteria</taxon>
        <taxon>Bacillati</taxon>
        <taxon>Bacillota</taxon>
        <taxon>Bacilli</taxon>
        <taxon>Bacillales</taxon>
        <taxon>Bacillaceae</taxon>
        <taxon>Bacillus</taxon>
        <taxon>Bacillus cereus group</taxon>
    </lineage>
</organism>
<dbReference type="RefSeq" id="WP_078188157.1">
    <property type="nucleotide sequence ID" value="NZ_CP024656.1"/>
</dbReference>
<evidence type="ECO:0000313" key="2">
    <source>
        <dbReference type="Proteomes" id="UP000190641"/>
    </source>
</evidence>
<evidence type="ECO:0000313" key="1">
    <source>
        <dbReference type="EMBL" id="OOR70819.1"/>
    </source>
</evidence>
<gene>
    <name evidence="1" type="ORF">BLX06_34345</name>
</gene>
<comment type="caution">
    <text evidence="1">The sequence shown here is derived from an EMBL/GenBank/DDBJ whole genome shotgun (WGS) entry which is preliminary data.</text>
</comment>
<name>A0A9X6B2E8_BACCE</name>
<proteinExistence type="predicted"/>
<dbReference type="Proteomes" id="UP000190641">
    <property type="component" value="Unassembled WGS sequence"/>
</dbReference>
<dbReference type="EMBL" id="MUAU01000354">
    <property type="protein sequence ID" value="OOR70819.1"/>
    <property type="molecule type" value="Genomic_DNA"/>
</dbReference>
<sequence length="90" mass="10313">MFNQSLFGDSKPLLQEIDLKMSIMESILLLHSTSDYADTKEVYKVHQILLEMLNLLLILEQEPTMASLAKELSLQLQTIQEQYNKIIGTS</sequence>